<keyword evidence="3" id="KW-1185">Reference proteome</keyword>
<feature type="transmembrane region" description="Helical" evidence="1">
    <location>
        <begin position="30"/>
        <end position="50"/>
    </location>
</feature>
<dbReference type="AlphaFoldDB" id="A0A1M5UT67"/>
<sequence>MCGATQEERTPLFEVDIVIGSHRIILVPNVHAILAVSAILLMGILIYSEIVAHGEATPLIVAEILHFAGWAYLELPEAMMIEEEL</sequence>
<dbReference type="OrthoDB" id="381306at2157"/>
<reference evidence="2 3" key="1">
    <citation type="submission" date="2016-11" db="EMBL/GenBank/DDBJ databases">
        <authorList>
            <person name="Jaros S."/>
            <person name="Januszkiewicz K."/>
            <person name="Wedrychowicz H."/>
        </authorList>
    </citation>
    <scope>NUCLEOTIDE SEQUENCE [LARGE SCALE GENOMIC DNA]</scope>
    <source>
        <strain evidence="2 3">DSM 9297</strain>
    </source>
</reference>
<gene>
    <name evidence="2" type="ORF">SAMN05443636_3129</name>
</gene>
<evidence type="ECO:0000256" key="1">
    <source>
        <dbReference type="SAM" id="Phobius"/>
    </source>
</evidence>
<keyword evidence="1" id="KW-0472">Membrane</keyword>
<accession>A0A1M5UT67</accession>
<keyword evidence="1" id="KW-0812">Transmembrane</keyword>
<protein>
    <submittedName>
        <fullName evidence="2">Uncharacterized protein</fullName>
    </submittedName>
</protein>
<evidence type="ECO:0000313" key="2">
    <source>
        <dbReference type="EMBL" id="SHH66171.1"/>
    </source>
</evidence>
<proteinExistence type="predicted"/>
<keyword evidence="1" id="KW-1133">Transmembrane helix</keyword>
<dbReference type="RefSeq" id="WP_073311269.1">
    <property type="nucleotide sequence ID" value="NZ_FQWV01000012.1"/>
</dbReference>
<dbReference type="Proteomes" id="UP000184357">
    <property type="component" value="Unassembled WGS sequence"/>
</dbReference>
<evidence type="ECO:0000313" key="3">
    <source>
        <dbReference type="Proteomes" id="UP000184357"/>
    </source>
</evidence>
<dbReference type="EMBL" id="FQWV01000012">
    <property type="protein sequence ID" value="SHH66171.1"/>
    <property type="molecule type" value="Genomic_DNA"/>
</dbReference>
<organism evidence="2 3">
    <name type="scientific">Halobaculum gomorrense</name>
    <dbReference type="NCBI Taxonomy" id="43928"/>
    <lineage>
        <taxon>Archaea</taxon>
        <taxon>Methanobacteriati</taxon>
        <taxon>Methanobacteriota</taxon>
        <taxon>Stenosarchaea group</taxon>
        <taxon>Halobacteria</taxon>
        <taxon>Halobacteriales</taxon>
        <taxon>Haloferacaceae</taxon>
        <taxon>Halobaculum</taxon>
    </lineage>
</organism>
<name>A0A1M5UT67_9EURY</name>